<dbReference type="PROSITE" id="PS00973">
    <property type="entry name" value="USP_2"/>
    <property type="match status" value="1"/>
</dbReference>
<feature type="domain" description="GAG-pre-integrase" evidence="4">
    <location>
        <begin position="223"/>
        <end position="279"/>
    </location>
</feature>
<dbReference type="InterPro" id="IPR025724">
    <property type="entry name" value="GAG-pre-integrase_dom"/>
</dbReference>
<dbReference type="InterPro" id="IPR013103">
    <property type="entry name" value="RVT_2"/>
</dbReference>
<evidence type="ECO:0000259" key="2">
    <source>
        <dbReference type="Pfam" id="PF00443"/>
    </source>
</evidence>
<evidence type="ECO:0000313" key="6">
    <source>
        <dbReference type="Proteomes" id="UP000288805"/>
    </source>
</evidence>
<dbReference type="GO" id="GO:0004843">
    <property type="term" value="F:cysteine-type deubiquitinase activity"/>
    <property type="evidence" value="ECO:0007669"/>
    <property type="project" value="InterPro"/>
</dbReference>
<proteinExistence type="inferred from homology"/>
<dbReference type="InterPro" id="IPR018200">
    <property type="entry name" value="USP_CS"/>
</dbReference>
<reference evidence="5 6" key="1">
    <citation type="journal article" date="2018" name="PLoS Genet.">
        <title>Population sequencing reveals clonal diversity and ancestral inbreeding in the grapevine cultivar Chardonnay.</title>
        <authorList>
            <person name="Roach M.J."/>
            <person name="Johnson D.L."/>
            <person name="Bohlmann J."/>
            <person name="van Vuuren H.J."/>
            <person name="Jones S.J."/>
            <person name="Pretorius I.S."/>
            <person name="Schmidt S.A."/>
            <person name="Borneman A.R."/>
        </authorList>
    </citation>
    <scope>NUCLEOTIDE SEQUENCE [LARGE SCALE GENOMIC DNA]</scope>
    <source>
        <strain evidence="6">cv. Chardonnay</strain>
        <tissue evidence="5">Leaf</tissue>
    </source>
</reference>
<dbReference type="InterPro" id="IPR001394">
    <property type="entry name" value="Peptidase_C19_UCH"/>
</dbReference>
<dbReference type="SUPFAM" id="SSF56672">
    <property type="entry name" value="DNA/RNA polymerases"/>
    <property type="match status" value="1"/>
</dbReference>
<dbReference type="CDD" id="cd09272">
    <property type="entry name" value="RNase_HI_RT_Ty1"/>
    <property type="match status" value="1"/>
</dbReference>
<evidence type="ECO:0000259" key="4">
    <source>
        <dbReference type="Pfam" id="PF13976"/>
    </source>
</evidence>
<dbReference type="Proteomes" id="UP000288805">
    <property type="component" value="Unassembled WGS sequence"/>
</dbReference>
<dbReference type="PANTHER" id="PTHR11439:SF500">
    <property type="entry name" value="RNA-DIRECTED DNA POLYMERASE"/>
    <property type="match status" value="1"/>
</dbReference>
<feature type="domain" description="Reverse transcriptase Ty1/copia-type" evidence="3">
    <location>
        <begin position="394"/>
        <end position="603"/>
    </location>
</feature>
<feature type="domain" description="Peptidase C19 ubiquitin carboxyl-terminal hydrolase" evidence="2">
    <location>
        <begin position="807"/>
        <end position="873"/>
    </location>
</feature>
<name>A0A438CP42_VITVI</name>
<comment type="caution">
    <text evidence="5">The sequence shown here is derived from an EMBL/GenBank/DDBJ whole genome shotgun (WGS) entry which is preliminary data.</text>
</comment>
<dbReference type="SUPFAM" id="SSF54001">
    <property type="entry name" value="Cysteine proteinases"/>
    <property type="match status" value="1"/>
</dbReference>
<dbReference type="EMBL" id="QGNW01002156">
    <property type="protein sequence ID" value="RVW24980.1"/>
    <property type="molecule type" value="Genomic_DNA"/>
</dbReference>
<evidence type="ECO:0000256" key="1">
    <source>
        <dbReference type="ARBA" id="ARBA00009085"/>
    </source>
</evidence>
<dbReference type="Gene3D" id="3.90.70.10">
    <property type="entry name" value="Cysteine proteinases"/>
    <property type="match status" value="1"/>
</dbReference>
<accession>A0A438CP42</accession>
<sequence length="893" mass="100688">MLCQSFLDEVKSLSDELSAVGKPIEDSDLILSVLNGLNPFFHSFVTTYMLLAKEKSMPFFYFHAELLNYDLMQKFHNHTIQPEIGFYALYSHKNSSKLGACSNNINRSRFSGMSKFPGSVPSSSPFWQPLPHFPSSSSPPVSHDSRSRSPCQICKRENHQALDCYNRMNYAFQGKHPPTELAAMVAEANTTYLNQHQWCADSGVNIHDLKMGDTLMTGPSDRGLYTINLQQLSSSKFHAFSVTIGVKASTATWHCRLGHPSSSTLHNVLHNYSLPGFHCYDPSFRLVYISRNVIFDETVFPARVQSPLMDSGSNVPSTVSSPHTIPIIPKDHDFSIPLDTPPDINSHVSSSPSNILEPSFSAPTSVIIFEPRSYAEAAAILEWHLAMEYGSIERLKARLVEVGYLQRTGNDFFDTFNLVIKPSTVRMVLTLAVSFNWDIWQLDVSNAFLYGILDEEVYMAQPKGFEDPMNPQFVCKLYKSICGLKQAPRAWFNRLSIALLSIGFVSSQVDPSLFTYHRDSTHAFLLVYIDDILVTSNVWSFIDELISNLQLDFPMKDLRQLSYFLGIEATHDSFGLHLRQTRYIIDLLDRFNLIGIRPYRAPCVLGTKLSKFDGDPLLDHFEYRHTVGALQYITLTCLDIAYSVNQLCQHMQALTIAHWTAAKRVLRYLKNTMDFGLFYKPGSFAINAYCDSDWDGDPDDRRSTCGYGMFVGPNLISWSVKKQPVVSKSSTKAEYRCLALVTVEVYWLRMLLCELKISLDSPPVIWCDNISALALASNPVFHARSKHIEIRFCFLRDKLAIYDLPASNPDAANSSVMDATTSSTPTADVGLPDEGGRYRLIGLVSHIGTSTQCGHYVAHIYKDGRWIIFNDDKWYLLMVVACRMTEDSTGRVV</sequence>
<dbReference type="Pfam" id="PF07727">
    <property type="entry name" value="RVT_2"/>
    <property type="match status" value="1"/>
</dbReference>
<comment type="similarity">
    <text evidence="1">Belongs to the peptidase C19 family.</text>
</comment>
<evidence type="ECO:0000313" key="5">
    <source>
        <dbReference type="EMBL" id="RVW24980.1"/>
    </source>
</evidence>
<dbReference type="GO" id="GO:0016579">
    <property type="term" value="P:protein deubiquitination"/>
    <property type="evidence" value="ECO:0007669"/>
    <property type="project" value="InterPro"/>
</dbReference>
<dbReference type="PANTHER" id="PTHR11439">
    <property type="entry name" value="GAG-POL-RELATED RETROTRANSPOSON"/>
    <property type="match status" value="1"/>
</dbReference>
<dbReference type="Pfam" id="PF13976">
    <property type="entry name" value="gag_pre-integrs"/>
    <property type="match status" value="1"/>
</dbReference>
<organism evidence="5 6">
    <name type="scientific">Vitis vinifera</name>
    <name type="common">Grape</name>
    <dbReference type="NCBI Taxonomy" id="29760"/>
    <lineage>
        <taxon>Eukaryota</taxon>
        <taxon>Viridiplantae</taxon>
        <taxon>Streptophyta</taxon>
        <taxon>Embryophyta</taxon>
        <taxon>Tracheophyta</taxon>
        <taxon>Spermatophyta</taxon>
        <taxon>Magnoliopsida</taxon>
        <taxon>eudicotyledons</taxon>
        <taxon>Gunneridae</taxon>
        <taxon>Pentapetalae</taxon>
        <taxon>rosids</taxon>
        <taxon>Vitales</taxon>
        <taxon>Vitaceae</taxon>
        <taxon>Viteae</taxon>
        <taxon>Vitis</taxon>
    </lineage>
</organism>
<dbReference type="AlphaFoldDB" id="A0A438CP42"/>
<dbReference type="InterPro" id="IPR038765">
    <property type="entry name" value="Papain-like_cys_pep_sf"/>
</dbReference>
<dbReference type="Pfam" id="PF00443">
    <property type="entry name" value="UCH"/>
    <property type="match status" value="1"/>
</dbReference>
<evidence type="ECO:0000259" key="3">
    <source>
        <dbReference type="Pfam" id="PF07727"/>
    </source>
</evidence>
<dbReference type="InterPro" id="IPR043502">
    <property type="entry name" value="DNA/RNA_pol_sf"/>
</dbReference>
<gene>
    <name evidence="5" type="primary">RE1_200</name>
    <name evidence="5" type="ORF">CK203_113768</name>
</gene>
<protein>
    <submittedName>
        <fullName evidence="5">Retrovirus-related Pol polyprotein from transposon RE1</fullName>
    </submittedName>
</protein>